<dbReference type="Pfam" id="PF02798">
    <property type="entry name" value="GST_N"/>
    <property type="match status" value="1"/>
</dbReference>
<dbReference type="InterPro" id="IPR050213">
    <property type="entry name" value="GST_superfamily"/>
</dbReference>
<feature type="domain" description="GST N-terminal" evidence="5">
    <location>
        <begin position="17"/>
        <end position="94"/>
    </location>
</feature>
<sequence length="117" mass="13351">MHQPRAENNCIENGMTPTYHLTYFQSKALAEPIRFLFSYGNIEFEDIRIEKSNWPEIKPSMPFGQAPVLEFNGIRAYQSIAITRYVAKQVKLAGANDVEDLEIDAVVDTVNDLRISE</sequence>
<proteinExistence type="inferred from homology"/>
<keyword evidence="2" id="KW-0808">Transferase</keyword>
<dbReference type="GO" id="GO:0004602">
    <property type="term" value="F:glutathione peroxidase activity"/>
    <property type="evidence" value="ECO:0007669"/>
    <property type="project" value="UniProtKB-ARBA"/>
</dbReference>
<dbReference type="InterPro" id="IPR040079">
    <property type="entry name" value="Glutathione_S-Trfase"/>
</dbReference>
<dbReference type="GO" id="GO:0004364">
    <property type="term" value="F:glutathione transferase activity"/>
    <property type="evidence" value="ECO:0007669"/>
    <property type="project" value="UniProtKB-EC"/>
</dbReference>
<dbReference type="EC" id="2.5.1.18" evidence="1"/>
<dbReference type="Gene3D" id="1.20.1050.130">
    <property type="match status" value="1"/>
</dbReference>
<accession>A0A1Y1MWB7</accession>
<evidence type="ECO:0000259" key="5">
    <source>
        <dbReference type="PROSITE" id="PS50404"/>
    </source>
</evidence>
<reference evidence="6" key="1">
    <citation type="journal article" date="2016" name="Sci. Rep.">
        <title>Molecular characterization of firefly nuptial gifts: a multi-omics approach sheds light on postcopulatory sexual selection.</title>
        <authorList>
            <person name="Al-Wathiqui N."/>
            <person name="Fallon T.R."/>
            <person name="South A."/>
            <person name="Weng J.K."/>
            <person name="Lewis S.M."/>
        </authorList>
    </citation>
    <scope>NUCLEOTIDE SEQUENCE</scope>
</reference>
<dbReference type="PANTHER" id="PTHR11571">
    <property type="entry name" value="GLUTATHIONE S-TRANSFERASE"/>
    <property type="match status" value="1"/>
</dbReference>
<dbReference type="CDD" id="cd03039">
    <property type="entry name" value="GST_N_Sigma_like"/>
    <property type="match status" value="1"/>
</dbReference>
<comment type="catalytic activity">
    <reaction evidence="4">
        <text>RX + glutathione = an S-substituted glutathione + a halide anion + H(+)</text>
        <dbReference type="Rhea" id="RHEA:16437"/>
        <dbReference type="ChEBI" id="CHEBI:15378"/>
        <dbReference type="ChEBI" id="CHEBI:16042"/>
        <dbReference type="ChEBI" id="CHEBI:17792"/>
        <dbReference type="ChEBI" id="CHEBI:57925"/>
        <dbReference type="ChEBI" id="CHEBI:90779"/>
        <dbReference type="EC" id="2.5.1.18"/>
    </reaction>
</comment>
<evidence type="ECO:0000256" key="3">
    <source>
        <dbReference type="ARBA" id="ARBA00038317"/>
    </source>
</evidence>
<dbReference type="InterPro" id="IPR036249">
    <property type="entry name" value="Thioredoxin-like_sf"/>
</dbReference>
<dbReference type="FunFam" id="3.40.30.10:FF:000035">
    <property type="entry name" value="hematopoietic prostaglandin D synthase"/>
    <property type="match status" value="1"/>
</dbReference>
<evidence type="ECO:0000313" key="6">
    <source>
        <dbReference type="EMBL" id="JAV89903.1"/>
    </source>
</evidence>
<dbReference type="AlphaFoldDB" id="A0A1Y1MWB7"/>
<dbReference type="InterPro" id="IPR004045">
    <property type="entry name" value="Glutathione_S-Trfase_N"/>
</dbReference>
<dbReference type="PANTHER" id="PTHR11571:SF224">
    <property type="entry name" value="HEMATOPOIETIC PROSTAGLANDIN D SYNTHASE"/>
    <property type="match status" value="1"/>
</dbReference>
<evidence type="ECO:0000256" key="1">
    <source>
        <dbReference type="ARBA" id="ARBA00012452"/>
    </source>
</evidence>
<name>A0A1Y1MWB7_PHOPY</name>
<organism evidence="6">
    <name type="scientific">Photinus pyralis</name>
    <name type="common">Common eastern firefly</name>
    <name type="synonym">Lampyris pyralis</name>
    <dbReference type="NCBI Taxonomy" id="7054"/>
    <lineage>
        <taxon>Eukaryota</taxon>
        <taxon>Metazoa</taxon>
        <taxon>Ecdysozoa</taxon>
        <taxon>Arthropoda</taxon>
        <taxon>Hexapoda</taxon>
        <taxon>Insecta</taxon>
        <taxon>Pterygota</taxon>
        <taxon>Neoptera</taxon>
        <taxon>Endopterygota</taxon>
        <taxon>Coleoptera</taxon>
        <taxon>Polyphaga</taxon>
        <taxon>Elateriformia</taxon>
        <taxon>Elateroidea</taxon>
        <taxon>Lampyridae</taxon>
        <taxon>Lampyrinae</taxon>
        <taxon>Photinus</taxon>
    </lineage>
</organism>
<evidence type="ECO:0000256" key="4">
    <source>
        <dbReference type="ARBA" id="ARBA00047960"/>
    </source>
</evidence>
<dbReference type="GO" id="GO:0006749">
    <property type="term" value="P:glutathione metabolic process"/>
    <property type="evidence" value="ECO:0007669"/>
    <property type="project" value="TreeGrafter"/>
</dbReference>
<evidence type="ECO:0000256" key="2">
    <source>
        <dbReference type="ARBA" id="ARBA00022679"/>
    </source>
</evidence>
<comment type="similarity">
    <text evidence="3">Belongs to the GST superfamily. Sigma family.</text>
</comment>
<dbReference type="SUPFAM" id="SSF52833">
    <property type="entry name" value="Thioredoxin-like"/>
    <property type="match status" value="1"/>
</dbReference>
<dbReference type="SFLD" id="SFLDS00019">
    <property type="entry name" value="Glutathione_Transferase_(cytos"/>
    <property type="match status" value="1"/>
</dbReference>
<dbReference type="PROSITE" id="PS50404">
    <property type="entry name" value="GST_NTER"/>
    <property type="match status" value="1"/>
</dbReference>
<protein>
    <recommendedName>
        <fullName evidence="1">glutathione transferase</fullName>
        <ecNumber evidence="1">2.5.1.18</ecNumber>
    </recommendedName>
</protein>
<dbReference type="EMBL" id="GEZM01019083">
    <property type="protein sequence ID" value="JAV89903.1"/>
    <property type="molecule type" value="Transcribed_RNA"/>
</dbReference>